<dbReference type="AlphaFoldDB" id="A0A1I7YSP7"/>
<evidence type="ECO:0000256" key="1">
    <source>
        <dbReference type="SAM" id="Phobius"/>
    </source>
</evidence>
<keyword evidence="1" id="KW-0812">Transmembrane</keyword>
<sequence>MLSAFHYSQSGVYELQLKNRYGYRNAWATICFATAVFSTLLLICTLLGLVLVYNNQKQGDSPREGLEDQHELDVSATFNRPNSQWILSGQVLNKIWFAQLDSVLYEREVSTRHPARRCSRTWILEVSDRCRHRGECTDDDLVYCRDRCPRARSYCSVFGRRYSDEWTRLVEGRRPPSRSTPAA</sequence>
<feature type="transmembrane region" description="Helical" evidence="1">
    <location>
        <begin position="26"/>
        <end position="53"/>
    </location>
</feature>
<dbReference type="WBParaSite" id="L893_g19343.t1">
    <property type="protein sequence ID" value="L893_g19343.t1"/>
    <property type="gene ID" value="L893_g19343"/>
</dbReference>
<dbReference type="Proteomes" id="UP000095287">
    <property type="component" value="Unplaced"/>
</dbReference>
<evidence type="ECO:0000313" key="2">
    <source>
        <dbReference type="Proteomes" id="UP000095287"/>
    </source>
</evidence>
<keyword evidence="1" id="KW-1133">Transmembrane helix</keyword>
<accession>A0A1I7YSP7</accession>
<keyword evidence="1" id="KW-0472">Membrane</keyword>
<name>A0A1I7YSP7_9BILA</name>
<proteinExistence type="predicted"/>
<keyword evidence="2" id="KW-1185">Reference proteome</keyword>
<organism evidence="2 3">
    <name type="scientific">Steinernema glaseri</name>
    <dbReference type="NCBI Taxonomy" id="37863"/>
    <lineage>
        <taxon>Eukaryota</taxon>
        <taxon>Metazoa</taxon>
        <taxon>Ecdysozoa</taxon>
        <taxon>Nematoda</taxon>
        <taxon>Chromadorea</taxon>
        <taxon>Rhabditida</taxon>
        <taxon>Tylenchina</taxon>
        <taxon>Panagrolaimomorpha</taxon>
        <taxon>Strongyloidoidea</taxon>
        <taxon>Steinernematidae</taxon>
        <taxon>Steinernema</taxon>
    </lineage>
</organism>
<evidence type="ECO:0000313" key="3">
    <source>
        <dbReference type="WBParaSite" id="L893_g19343.t1"/>
    </source>
</evidence>
<reference evidence="3" key="1">
    <citation type="submission" date="2016-11" db="UniProtKB">
        <authorList>
            <consortium name="WormBaseParasite"/>
        </authorList>
    </citation>
    <scope>IDENTIFICATION</scope>
</reference>
<protein>
    <submittedName>
        <fullName evidence="3">Conserved plasma membrane protein</fullName>
    </submittedName>
</protein>